<reference evidence="1 2" key="1">
    <citation type="submission" date="2018-04" db="EMBL/GenBank/DDBJ databases">
        <title>Genomic Encyclopedia of Archaeal and Bacterial Type Strains, Phase II (KMG-II): from individual species to whole genera.</title>
        <authorList>
            <person name="Goeker M."/>
        </authorList>
    </citation>
    <scope>NUCLEOTIDE SEQUENCE [LARGE SCALE GENOMIC DNA]</scope>
    <source>
        <strain evidence="1 2">DSM 100434</strain>
    </source>
</reference>
<dbReference type="OrthoDB" id="8455662at2"/>
<keyword evidence="2" id="KW-1185">Reference proteome</keyword>
<dbReference type="EMBL" id="QAOH01000001">
    <property type="protein sequence ID" value="PTQ75631.1"/>
    <property type="molecule type" value="Genomic_DNA"/>
</dbReference>
<name>A0A2T5HVQ0_9RHOB</name>
<evidence type="ECO:0000313" key="2">
    <source>
        <dbReference type="Proteomes" id="UP000244077"/>
    </source>
</evidence>
<evidence type="ECO:0000313" key="1">
    <source>
        <dbReference type="EMBL" id="PTQ75631.1"/>
    </source>
</evidence>
<dbReference type="AlphaFoldDB" id="A0A2T5HVQ0"/>
<organism evidence="1 2">
    <name type="scientific">Celeribacter persicus</name>
    <dbReference type="NCBI Taxonomy" id="1651082"/>
    <lineage>
        <taxon>Bacteria</taxon>
        <taxon>Pseudomonadati</taxon>
        <taxon>Pseudomonadota</taxon>
        <taxon>Alphaproteobacteria</taxon>
        <taxon>Rhodobacterales</taxon>
        <taxon>Roseobacteraceae</taxon>
        <taxon>Celeribacter</taxon>
    </lineage>
</organism>
<dbReference type="Proteomes" id="UP000244077">
    <property type="component" value="Unassembled WGS sequence"/>
</dbReference>
<proteinExistence type="predicted"/>
<accession>A0A2T5HVQ0</accession>
<dbReference type="Pfam" id="PF12686">
    <property type="entry name" value="DUF3800"/>
    <property type="match status" value="1"/>
</dbReference>
<comment type="caution">
    <text evidence="1">The sequence shown here is derived from an EMBL/GenBank/DDBJ whole genome shotgun (WGS) entry which is preliminary data.</text>
</comment>
<gene>
    <name evidence="1" type="ORF">C8N42_101170</name>
</gene>
<protein>
    <submittedName>
        <fullName evidence="1">Uncharacterized protein DUF3800</fullName>
    </submittedName>
</protein>
<sequence>MAKYIFYVDESGDQDLERVRADISSKGSEPFLIVGGALVVASEHENLKGQLQAIKDRIGKGTLHCSALNHLQKSYYARSAKGLHFLAFGAVSKKETVGNYRSEIAGAEQAESYYNKCAQYLLERVAEFAKLNAIKPKDICIVFEKKGKHNYERLRNFISKVRSDPHPKYENSKTLLNIDPQLIEAVGKNDDELLSLADLVAHALFVSLSETKTNFGIPEQRYFREIKPKFWCDPVTGQIANWGLKFIKGPVNMSLKGETSKMVNKLYKSNEALIKKR</sequence>
<dbReference type="InterPro" id="IPR024524">
    <property type="entry name" value="DUF3800"/>
</dbReference>
<dbReference type="RefSeq" id="WP_107814650.1">
    <property type="nucleotide sequence ID" value="NZ_QAOH01000001.1"/>
</dbReference>